<comment type="caution">
    <text evidence="1">The sequence shown here is derived from an EMBL/GenBank/DDBJ whole genome shotgun (WGS) entry which is preliminary data.</text>
</comment>
<evidence type="ECO:0000313" key="1">
    <source>
        <dbReference type="EMBL" id="GIY05076.1"/>
    </source>
</evidence>
<dbReference type="Proteomes" id="UP001054945">
    <property type="component" value="Unassembled WGS sequence"/>
</dbReference>
<dbReference type="EMBL" id="BPLR01005798">
    <property type="protein sequence ID" value="GIY05076.1"/>
    <property type="molecule type" value="Genomic_DNA"/>
</dbReference>
<reference evidence="1 2" key="1">
    <citation type="submission" date="2021-06" db="EMBL/GenBank/DDBJ databases">
        <title>Caerostris extrusa draft genome.</title>
        <authorList>
            <person name="Kono N."/>
            <person name="Arakawa K."/>
        </authorList>
    </citation>
    <scope>NUCLEOTIDE SEQUENCE [LARGE SCALE GENOMIC DNA]</scope>
</reference>
<protein>
    <submittedName>
        <fullName evidence="1">Uncharacterized protein</fullName>
    </submittedName>
</protein>
<organism evidence="1 2">
    <name type="scientific">Caerostris extrusa</name>
    <name type="common">Bark spider</name>
    <name type="synonym">Caerostris bankana</name>
    <dbReference type="NCBI Taxonomy" id="172846"/>
    <lineage>
        <taxon>Eukaryota</taxon>
        <taxon>Metazoa</taxon>
        <taxon>Ecdysozoa</taxon>
        <taxon>Arthropoda</taxon>
        <taxon>Chelicerata</taxon>
        <taxon>Arachnida</taxon>
        <taxon>Araneae</taxon>
        <taxon>Araneomorphae</taxon>
        <taxon>Entelegynae</taxon>
        <taxon>Araneoidea</taxon>
        <taxon>Araneidae</taxon>
        <taxon>Caerostris</taxon>
    </lineage>
</organism>
<dbReference type="AlphaFoldDB" id="A0AAV4Q9R9"/>
<proteinExistence type="predicted"/>
<name>A0AAV4Q9R9_CAEEX</name>
<sequence>MHSCVSSQKTVFPTCTPEILLINGLKKHSVENGIYLCRQNSCTGTLKNYEMKVFKILVFHKEREDSLPYFLENLLEKCKQESSRKLHKHRKYCMPTAHEEVRNN</sequence>
<accession>A0AAV4Q9R9</accession>
<evidence type="ECO:0000313" key="2">
    <source>
        <dbReference type="Proteomes" id="UP001054945"/>
    </source>
</evidence>
<keyword evidence="2" id="KW-1185">Reference proteome</keyword>
<gene>
    <name evidence="1" type="ORF">CEXT_390461</name>
</gene>